<dbReference type="PATRIC" id="fig|2746.7.peg.2861"/>
<sequence length="197" mass="22212">MSEKTYYERSLNVDVYPHLRMALDIVDVSLPKVAVDVGCGAGRDALFLVERGFKVHAYDKSDAAIARLSEMGSMYLNEKLFPKVCNFEEFEYPRSSLVSACSSLFFCNPELFSRAWGSIARSLLSGGVFCGHFMGPNDSWAKMKRGDLTVHTAEELQDLFGRDFRVMDIHEHDSAGMTLLGKEKHWHTYSVVAQKII</sequence>
<dbReference type="EMBL" id="MAJD01000002">
    <property type="protein sequence ID" value="OBX33752.1"/>
    <property type="molecule type" value="Genomic_DNA"/>
</dbReference>
<dbReference type="EC" id="2.1.1.265" evidence="2"/>
<accession>A0A1B8NUS4</accession>
<protein>
    <submittedName>
        <fullName evidence="2">Tellurite methyltransferase</fullName>
        <ecNumber evidence="2">2.1.1.265</ecNumber>
    </submittedName>
</protein>
<evidence type="ECO:0000259" key="1">
    <source>
        <dbReference type="Pfam" id="PF03848"/>
    </source>
</evidence>
<dbReference type="Gene3D" id="3.40.50.150">
    <property type="entry name" value="Vaccinia Virus protein VP39"/>
    <property type="match status" value="1"/>
</dbReference>
<dbReference type="Pfam" id="PF03848">
    <property type="entry name" value="TehB"/>
    <property type="match status" value="1"/>
</dbReference>
<keyword evidence="2" id="KW-0489">Methyltransferase</keyword>
<proteinExistence type="predicted"/>
<dbReference type="CDD" id="cd02440">
    <property type="entry name" value="AdoMet_MTases"/>
    <property type="match status" value="1"/>
</dbReference>
<dbReference type="InterPro" id="IPR015985">
    <property type="entry name" value="TehB-like_dom"/>
</dbReference>
<name>A0A1B8NUS4_HALEL</name>
<evidence type="ECO:0000313" key="3">
    <source>
        <dbReference type="Proteomes" id="UP000092504"/>
    </source>
</evidence>
<dbReference type="GO" id="GO:0008168">
    <property type="term" value="F:methyltransferase activity"/>
    <property type="evidence" value="ECO:0007669"/>
    <property type="project" value="UniProtKB-KW"/>
</dbReference>
<dbReference type="InterPro" id="IPR029063">
    <property type="entry name" value="SAM-dependent_MTases_sf"/>
</dbReference>
<keyword evidence="2" id="KW-0808">Transferase</keyword>
<comment type="caution">
    <text evidence="2">The sequence shown here is derived from an EMBL/GenBank/DDBJ whole genome shotgun (WGS) entry which is preliminary data.</text>
</comment>
<dbReference type="AlphaFoldDB" id="A0A1B8NUS4"/>
<organism evidence="2 3">
    <name type="scientific">Halomonas elongata</name>
    <dbReference type="NCBI Taxonomy" id="2746"/>
    <lineage>
        <taxon>Bacteria</taxon>
        <taxon>Pseudomonadati</taxon>
        <taxon>Pseudomonadota</taxon>
        <taxon>Gammaproteobacteria</taxon>
        <taxon>Oceanospirillales</taxon>
        <taxon>Halomonadaceae</taxon>
        <taxon>Halomonas</taxon>
    </lineage>
</organism>
<dbReference type="Proteomes" id="UP000092504">
    <property type="component" value="Unassembled WGS sequence"/>
</dbReference>
<dbReference type="GO" id="GO:0032259">
    <property type="term" value="P:methylation"/>
    <property type="evidence" value="ECO:0007669"/>
    <property type="project" value="UniProtKB-KW"/>
</dbReference>
<gene>
    <name evidence="2" type="primary">tehB</name>
    <name evidence="2" type="ORF">A8U91_02794</name>
</gene>
<dbReference type="SUPFAM" id="SSF53335">
    <property type="entry name" value="S-adenosyl-L-methionine-dependent methyltransferases"/>
    <property type="match status" value="1"/>
</dbReference>
<feature type="domain" description="Tellurite resistance methyltransferase TehB-like" evidence="1">
    <location>
        <begin position="4"/>
        <end position="89"/>
    </location>
</feature>
<evidence type="ECO:0000313" key="2">
    <source>
        <dbReference type="EMBL" id="OBX33752.1"/>
    </source>
</evidence>
<reference evidence="2 3" key="1">
    <citation type="submission" date="2016-06" db="EMBL/GenBank/DDBJ databases">
        <title>Genome sequence of halotolerant plant growth promoting strain of Halomonas elongata HEK1 isolated from salterns of Rann of Kutch, Gujarat, India.</title>
        <authorList>
            <person name="Gaba S."/>
            <person name="Singh R.N."/>
            <person name="Abrol S."/>
            <person name="Kaushik R."/>
            <person name="Saxena A.K."/>
        </authorList>
    </citation>
    <scope>NUCLEOTIDE SEQUENCE [LARGE SCALE GENOMIC DNA]</scope>
    <source>
        <strain evidence="2 3">HEK1</strain>
    </source>
</reference>